<proteinExistence type="predicted"/>
<evidence type="ECO:0000256" key="3">
    <source>
        <dbReference type="ARBA" id="ARBA00023004"/>
    </source>
</evidence>
<evidence type="ECO:0008006" key="8">
    <source>
        <dbReference type="Google" id="ProtNLM"/>
    </source>
</evidence>
<name>A4U0I9_9PROT</name>
<dbReference type="InterPro" id="IPR009078">
    <property type="entry name" value="Ferritin-like_SF"/>
</dbReference>
<comment type="subcellular location">
    <subcellularLocation>
        <location evidence="4">Encapsulin nanocompartment</location>
    </subcellularLocation>
</comment>
<dbReference type="EMBL" id="CU459003">
    <property type="protein sequence ID" value="CAM76396.1"/>
    <property type="molecule type" value="Genomic_DNA"/>
</dbReference>
<sequence length="95" mass="10906">MAASSATLHEESTQLGPEAIDQHRATVSLMEELEAADWYNQRALATQDPELRAILIHNRDEEKEHAAMLLEWLRRHDEALSDHLKTYLFSDGPIR</sequence>
<dbReference type="AlphaFoldDB" id="A4U0I9"/>
<keyword evidence="5" id="KW-1284">Encapsulin nanocompartment</keyword>
<dbReference type="InterPro" id="IPR054581">
    <property type="entry name" value="EncFtn-like"/>
</dbReference>
<evidence type="ECO:0000313" key="7">
    <source>
        <dbReference type="EMBL" id="CAM76396.1"/>
    </source>
</evidence>
<gene>
    <name evidence="7" type="ORF">MGR_1288</name>
</gene>
<evidence type="ECO:0000256" key="4">
    <source>
        <dbReference type="ARBA" id="ARBA00033738"/>
    </source>
</evidence>
<accession>A4U0I9</accession>
<reference evidence="7" key="1">
    <citation type="journal article" date="2007" name="J. Bacteriol.">
        <title>Comparative genome analysis of four magnetotactic bacteria reveals a complex set of group-specific genes implicated in magnetosome biomineralization and function.</title>
        <authorList>
            <person name="Richter M."/>
            <person name="Kube M."/>
            <person name="Bazylinski D.A."/>
            <person name="Lombardot T."/>
            <person name="Gloeckner F.O."/>
            <person name="Reinhardt R."/>
            <person name="Schueler D."/>
        </authorList>
    </citation>
    <scope>NUCLEOTIDE SEQUENCE</scope>
    <source>
        <strain evidence="7">MSR-1</strain>
    </source>
</reference>
<feature type="region of interest" description="Disordered" evidence="6">
    <location>
        <begin position="1"/>
        <end position="20"/>
    </location>
</feature>
<protein>
    <recommendedName>
        <fullName evidence="8">Ferritin</fullName>
    </recommendedName>
</protein>
<evidence type="ECO:0000256" key="6">
    <source>
        <dbReference type="SAM" id="MobiDB-lite"/>
    </source>
</evidence>
<organism evidence="7">
    <name type="scientific">Magnetospirillum gryphiswaldense</name>
    <dbReference type="NCBI Taxonomy" id="55518"/>
    <lineage>
        <taxon>Bacteria</taxon>
        <taxon>Pseudomonadati</taxon>
        <taxon>Pseudomonadota</taxon>
        <taxon>Alphaproteobacteria</taxon>
        <taxon>Rhodospirillales</taxon>
        <taxon>Rhodospirillaceae</taxon>
        <taxon>Magnetospirillum</taxon>
    </lineage>
</organism>
<dbReference type="GO" id="GO:0006879">
    <property type="term" value="P:intracellular iron ion homeostasis"/>
    <property type="evidence" value="ECO:0007669"/>
    <property type="project" value="UniProtKB-KW"/>
</dbReference>
<dbReference type="GO" id="GO:0046872">
    <property type="term" value="F:metal ion binding"/>
    <property type="evidence" value="ECO:0007669"/>
    <property type="project" value="UniProtKB-KW"/>
</dbReference>
<dbReference type="SUPFAM" id="SSF47240">
    <property type="entry name" value="Ferritin-like"/>
    <property type="match status" value="1"/>
</dbReference>
<keyword evidence="2" id="KW-0479">Metal-binding</keyword>
<dbReference type="Gene3D" id="6.10.140.1960">
    <property type="match status" value="1"/>
</dbReference>
<keyword evidence="3" id="KW-0408">Iron</keyword>
<evidence type="ECO:0000256" key="1">
    <source>
        <dbReference type="ARBA" id="ARBA00022434"/>
    </source>
</evidence>
<evidence type="ECO:0000256" key="2">
    <source>
        <dbReference type="ARBA" id="ARBA00022723"/>
    </source>
</evidence>
<dbReference type="RefSeq" id="WP_024081321.1">
    <property type="nucleotide sequence ID" value="NZ_CP027527.1"/>
</dbReference>
<keyword evidence="1" id="KW-0409">Iron storage</keyword>
<dbReference type="Pfam" id="PF22277">
    <property type="entry name" value="EncFtn-like"/>
    <property type="match status" value="1"/>
</dbReference>
<dbReference type="GO" id="GO:0140737">
    <property type="term" value="C:encapsulin nanocompartment"/>
    <property type="evidence" value="ECO:0007669"/>
    <property type="project" value="UniProtKB-SubCell"/>
</dbReference>
<evidence type="ECO:0000256" key="5">
    <source>
        <dbReference type="ARBA" id="ARBA00033787"/>
    </source>
</evidence>